<gene>
    <name evidence="2" type="ORF">HHL15_20285</name>
</gene>
<dbReference type="EMBL" id="JABBGA010000022">
    <property type="protein sequence ID" value="NML28101.1"/>
    <property type="molecule type" value="Genomic_DNA"/>
</dbReference>
<dbReference type="Gene3D" id="3.40.50.1010">
    <property type="entry name" value="5'-nuclease"/>
    <property type="match status" value="1"/>
</dbReference>
<protein>
    <submittedName>
        <fullName evidence="2">NYN domain-containing protein</fullName>
    </submittedName>
</protein>
<dbReference type="RefSeq" id="WP_169147636.1">
    <property type="nucleotide sequence ID" value="NZ_JABBGA010000022.1"/>
</dbReference>
<evidence type="ECO:0000313" key="3">
    <source>
        <dbReference type="Proteomes" id="UP000580043"/>
    </source>
</evidence>
<evidence type="ECO:0000313" key="2">
    <source>
        <dbReference type="EMBL" id="NML28101.1"/>
    </source>
</evidence>
<dbReference type="PANTHER" id="PTHR35811:SF1">
    <property type="entry name" value="HTH OST-TYPE DOMAIN-CONTAINING PROTEIN"/>
    <property type="match status" value="1"/>
</dbReference>
<evidence type="ECO:0000259" key="1">
    <source>
        <dbReference type="Pfam" id="PF01936"/>
    </source>
</evidence>
<comment type="caution">
    <text evidence="2">The sequence shown here is derived from an EMBL/GenBank/DDBJ whole genome shotgun (WGS) entry which is preliminary data.</text>
</comment>
<proteinExistence type="predicted"/>
<name>A0A848GFB0_9RHOO</name>
<dbReference type="AlphaFoldDB" id="A0A848GFB0"/>
<reference evidence="2 3" key="1">
    <citation type="submission" date="2020-04" db="EMBL/GenBank/DDBJ databases">
        <title>Zoogloea sp. G-4-1-14 isolated from soil.</title>
        <authorList>
            <person name="Dahal R.H."/>
        </authorList>
    </citation>
    <scope>NUCLEOTIDE SEQUENCE [LARGE SCALE GENOMIC DNA]</scope>
    <source>
        <strain evidence="2 3">G-4-1-14</strain>
    </source>
</reference>
<dbReference type="CDD" id="cd11297">
    <property type="entry name" value="PIN_LabA-like_N_1"/>
    <property type="match status" value="1"/>
</dbReference>
<organism evidence="2 3">
    <name type="scientific">Zoogloea dura</name>
    <dbReference type="NCBI Taxonomy" id="2728840"/>
    <lineage>
        <taxon>Bacteria</taxon>
        <taxon>Pseudomonadati</taxon>
        <taxon>Pseudomonadota</taxon>
        <taxon>Betaproteobacteria</taxon>
        <taxon>Rhodocyclales</taxon>
        <taxon>Zoogloeaceae</taxon>
        <taxon>Zoogloea</taxon>
    </lineage>
</organism>
<dbReference type="Proteomes" id="UP000580043">
    <property type="component" value="Unassembled WGS sequence"/>
</dbReference>
<dbReference type="Pfam" id="PF01936">
    <property type="entry name" value="NYN"/>
    <property type="match status" value="1"/>
</dbReference>
<dbReference type="GO" id="GO:0004540">
    <property type="term" value="F:RNA nuclease activity"/>
    <property type="evidence" value="ECO:0007669"/>
    <property type="project" value="InterPro"/>
</dbReference>
<feature type="domain" description="NYN" evidence="1">
    <location>
        <begin position="9"/>
        <end position="141"/>
    </location>
</feature>
<accession>A0A848GFB0</accession>
<dbReference type="PANTHER" id="PTHR35811">
    <property type="entry name" value="SLR1870 PROTEIN"/>
    <property type="match status" value="1"/>
</dbReference>
<sequence length="259" mass="28069">MKLDQPTFAVLIDADGDSLKSIAPILTDISRRGRILVRRIYGDFTSPQLANWRDMLAAHAIQPVQQYASSTGRSTSDSALIIDAMDLLHTRRFNGFCLVSGNSDFTRLATRLREDGLMVFGFGRKQAPGTFISACDRFVHVEDLIVSPLDVAAANGPLHDALPLPVATHQRVAEPARAYSPAASTATPPQTCQEALVRAVLLATAANGWAPITAIGQQFKALGRTVRDSGYATLTEALKADSKLEMKVNGSARYFRIKD</sequence>
<dbReference type="InterPro" id="IPR021139">
    <property type="entry name" value="NYN"/>
</dbReference>
<keyword evidence="3" id="KW-1185">Reference proteome</keyword>